<feature type="region of interest" description="Disordered" evidence="3">
    <location>
        <begin position="1"/>
        <end position="28"/>
    </location>
</feature>
<proteinExistence type="predicted"/>
<dbReference type="Proteomes" id="UP000233551">
    <property type="component" value="Unassembled WGS sequence"/>
</dbReference>
<evidence type="ECO:0000313" key="4">
    <source>
        <dbReference type="EMBL" id="PKI64039.1"/>
    </source>
</evidence>
<feature type="repeat" description="PPR" evidence="2">
    <location>
        <begin position="182"/>
        <end position="216"/>
    </location>
</feature>
<comment type="caution">
    <text evidence="4">The sequence shown here is derived from an EMBL/GenBank/DDBJ whole genome shotgun (WGS) entry which is preliminary data.</text>
</comment>
<dbReference type="STRING" id="22663.A0A2I0K659"/>
<dbReference type="AlphaFoldDB" id="A0A2I0K659"/>
<dbReference type="Gene3D" id="1.25.40.10">
    <property type="entry name" value="Tetratricopeptide repeat domain"/>
    <property type="match status" value="4"/>
</dbReference>
<dbReference type="Pfam" id="PF13041">
    <property type="entry name" value="PPR_2"/>
    <property type="match status" value="3"/>
</dbReference>
<dbReference type="InterPro" id="IPR002885">
    <property type="entry name" value="PPR_rpt"/>
</dbReference>
<reference evidence="4 5" key="1">
    <citation type="submission" date="2017-11" db="EMBL/GenBank/DDBJ databases">
        <title>De-novo sequencing of pomegranate (Punica granatum L.) genome.</title>
        <authorList>
            <person name="Akparov Z."/>
            <person name="Amiraslanov A."/>
            <person name="Hajiyeva S."/>
            <person name="Abbasov M."/>
            <person name="Kaur K."/>
            <person name="Hamwieh A."/>
            <person name="Solovyev V."/>
            <person name="Salamov A."/>
            <person name="Braich B."/>
            <person name="Kosarev P."/>
            <person name="Mahmoud A."/>
            <person name="Hajiyev E."/>
            <person name="Babayeva S."/>
            <person name="Izzatullayeva V."/>
            <person name="Mammadov A."/>
            <person name="Mammadov A."/>
            <person name="Sharifova S."/>
            <person name="Ojaghi J."/>
            <person name="Eynullazada K."/>
            <person name="Bayramov B."/>
            <person name="Abdulazimova A."/>
            <person name="Shahmuradov I."/>
        </authorList>
    </citation>
    <scope>NUCLEOTIDE SEQUENCE [LARGE SCALE GENOMIC DNA]</scope>
    <source>
        <strain evidence="5">cv. AG2017</strain>
        <tissue evidence="4">Leaf</tissue>
    </source>
</reference>
<feature type="repeat" description="PPR" evidence="2">
    <location>
        <begin position="217"/>
        <end position="251"/>
    </location>
</feature>
<accession>A0A2I0K659</accession>
<organism evidence="4 5">
    <name type="scientific">Punica granatum</name>
    <name type="common">Pomegranate</name>
    <dbReference type="NCBI Taxonomy" id="22663"/>
    <lineage>
        <taxon>Eukaryota</taxon>
        <taxon>Viridiplantae</taxon>
        <taxon>Streptophyta</taxon>
        <taxon>Embryophyta</taxon>
        <taxon>Tracheophyta</taxon>
        <taxon>Spermatophyta</taxon>
        <taxon>Magnoliopsida</taxon>
        <taxon>eudicotyledons</taxon>
        <taxon>Gunneridae</taxon>
        <taxon>Pentapetalae</taxon>
        <taxon>rosids</taxon>
        <taxon>malvids</taxon>
        <taxon>Myrtales</taxon>
        <taxon>Lythraceae</taxon>
        <taxon>Punica</taxon>
    </lineage>
</organism>
<feature type="repeat" description="PPR" evidence="2">
    <location>
        <begin position="147"/>
        <end position="181"/>
    </location>
</feature>
<dbReference type="Pfam" id="PF12854">
    <property type="entry name" value="PPR_1"/>
    <property type="match status" value="1"/>
</dbReference>
<dbReference type="EMBL" id="PGOL01000855">
    <property type="protein sequence ID" value="PKI64039.1"/>
    <property type="molecule type" value="Genomic_DNA"/>
</dbReference>
<name>A0A2I0K659_PUNGR</name>
<dbReference type="NCBIfam" id="TIGR00756">
    <property type="entry name" value="PPR"/>
    <property type="match status" value="6"/>
</dbReference>
<evidence type="ECO:0000256" key="3">
    <source>
        <dbReference type="SAM" id="MobiDB-lite"/>
    </source>
</evidence>
<evidence type="ECO:0000256" key="1">
    <source>
        <dbReference type="ARBA" id="ARBA00022737"/>
    </source>
</evidence>
<dbReference type="InterPro" id="IPR011990">
    <property type="entry name" value="TPR-like_helical_dom_sf"/>
</dbReference>
<keyword evidence="5" id="KW-1185">Reference proteome</keyword>
<evidence type="ECO:0008006" key="6">
    <source>
        <dbReference type="Google" id="ProtNLM"/>
    </source>
</evidence>
<sequence length="393" mass="43128">MTEVSADSNWSGGCNQGSHRRNRRSPNSRIPSILAMETTITAMEATIMELDVVAYTTVMDGLCKQGEIAKAYSLFNSMTYGGIRPDKITYSSMIYGLSCCAGRWKEVVVLLIKMASRGAEPDLISYTSLSHGLCHLQQTMIEGIKPDVVTYNSLIHALCTACQWEEVEVLLGEKSHRNIMPNVRTYTTLVDALCKDGQISKAEHVFDSMTQSGVEPDIFTYCSLINGYCLQDRLDAARVIFDLMVEMDCPANVVSYNSSLIGGFCCIGNIQAAVELLRDMESVGQCPDLQTYEILLNGLCETHNLDAATGLPRKMEDQKITNSWGCWSITGGIIMNPGIWSYEGLCKCGRLESAKKLFYALEERGLQPDVVTVISGTGAVDPSTLLTTSVFCV</sequence>
<dbReference type="PANTHER" id="PTHR47942">
    <property type="entry name" value="TETRATRICOPEPTIDE REPEAT (TPR)-LIKE SUPERFAMILY PROTEIN-RELATED"/>
    <property type="match status" value="1"/>
</dbReference>
<gene>
    <name evidence="4" type="ORF">CRG98_015571</name>
</gene>
<dbReference type="PANTHER" id="PTHR47942:SF16">
    <property type="entry name" value="PENTATRICOPEPTIDE REPEAT DOMAIN CONTAINING PROTEIN-RELATED"/>
    <property type="match status" value="1"/>
</dbReference>
<evidence type="ECO:0000313" key="5">
    <source>
        <dbReference type="Proteomes" id="UP000233551"/>
    </source>
</evidence>
<feature type="repeat" description="PPR" evidence="2">
    <location>
        <begin position="86"/>
        <end position="121"/>
    </location>
</feature>
<dbReference type="Pfam" id="PF01535">
    <property type="entry name" value="PPR"/>
    <property type="match status" value="1"/>
</dbReference>
<evidence type="ECO:0000256" key="2">
    <source>
        <dbReference type="PROSITE-ProRule" id="PRU00708"/>
    </source>
</evidence>
<feature type="compositionally biased region" description="Polar residues" evidence="3">
    <location>
        <begin position="1"/>
        <end position="17"/>
    </location>
</feature>
<keyword evidence="1" id="KW-0677">Repeat</keyword>
<feature type="repeat" description="PPR" evidence="2">
    <location>
        <begin position="51"/>
        <end position="85"/>
    </location>
</feature>
<dbReference type="InterPro" id="IPR051222">
    <property type="entry name" value="PPR/CCM1_RNA-binding"/>
</dbReference>
<dbReference type="PROSITE" id="PS51375">
    <property type="entry name" value="PPR"/>
    <property type="match status" value="5"/>
</dbReference>
<protein>
    <recommendedName>
        <fullName evidence="6">Pentatricopeptide repeat-containing protein</fullName>
    </recommendedName>
</protein>